<sequence length="872" mass="98495">MDHPSGSISFDNNLTPLELELKQILEGDMSDLQRGKMLLELDLNNPPVAFDYGRSHHANVHNHHHHHHHHFGRSHSVVPKDFEVIDDDVAIISSRIFAEAKNNPSRNLEVREVAEVGTEVNTSRAAASTSYPIQRNKRRRLLRNQAVLNWELYMNSEESPKVDQALEQSRALHEGLPHEGRALAFEELRVGFVMNSTESEEGNMSRNGTSLNLDLNNFPPSEEIQDQGNGHFQSQEQQAPTTNGVVVASTENVVILSPSKYREHMKFHNLVVGFIQMILDVSEWRLARTLKNSTKLRMFRARELEDMLRVLDEDGSELSPLDSEKLLEDCALDFQRRMEELGSEWSNVGFSTDKDIDECLEHLGKELSSVEAESTKISQEIEMLTRTHAEDYSRMEIELEGLKCSLDSAALQDLEKVKLATSEGHSTSMNVYGRKKLELLELENRIEKKTTILKTLEDLDSVCKWFDATEQVEDAFAGIKVTAFDENCIRLSLQTYIPKLESFLSQQNIEAVDVPLELKHQLMIEVVEGTMEPKNVEIFPNDIYINDILNAAKNFSQSSLQWFVSKVQDRIVLCTMRQLVVKSANKSRYSLEYLDKDEMILAHLVGGVDALIKVSQGWPESSSPLKLISLKSSNNDTKGISLSFLCKVKALELLKDSFRGSVGYITPAGTVVVDEAVEEEELHHKRQPPEEAEAEAVKQFHPDVNRTGQNSDAMIRRVIQAYEMLSNCSRLEIIESECLDPFEKPECEALDLFVNGTLCVGKGCPYSCVTRAPHAFTFASTGTATATSQGHGEDYQVQLAVGQCPRSCIHYVTPSQRIILEELLDSIMNMPYDCSAEADLLYGLIVKSKYENNRYQKPKKQAKVSTENVDWF</sequence>
<reference evidence="1" key="1">
    <citation type="submission" date="2018-11" db="EMBL/GenBank/DDBJ databases">
        <authorList>
            <person name="Grassa J C."/>
        </authorList>
    </citation>
    <scope>NUCLEOTIDE SEQUENCE [LARGE SCALE GENOMIC DNA]</scope>
</reference>
<keyword evidence="2" id="KW-1185">Reference proteome</keyword>
<dbReference type="EnsemblPlants" id="evm.model.07.94">
    <property type="protein sequence ID" value="cds.evm.model.07.94"/>
    <property type="gene ID" value="evm.TU.07.94"/>
</dbReference>
<dbReference type="Gene3D" id="3.30.70.20">
    <property type="match status" value="1"/>
</dbReference>
<dbReference type="PANTHER" id="PTHR36037:SF1">
    <property type="entry name" value="RNA-DIRECTED DNA POLYMERASE (REVERSE TRANSCRIPTASE)-RELATED FAMILY PROTEIN"/>
    <property type="match status" value="1"/>
</dbReference>
<dbReference type="Proteomes" id="UP000596661">
    <property type="component" value="Chromosome 7"/>
</dbReference>
<dbReference type="AlphaFoldDB" id="A0A803Q735"/>
<organism evidence="1 2">
    <name type="scientific">Cannabis sativa</name>
    <name type="common">Hemp</name>
    <name type="synonym">Marijuana</name>
    <dbReference type="NCBI Taxonomy" id="3483"/>
    <lineage>
        <taxon>Eukaryota</taxon>
        <taxon>Viridiplantae</taxon>
        <taxon>Streptophyta</taxon>
        <taxon>Embryophyta</taxon>
        <taxon>Tracheophyta</taxon>
        <taxon>Spermatophyta</taxon>
        <taxon>Magnoliopsida</taxon>
        <taxon>eudicotyledons</taxon>
        <taxon>Gunneridae</taxon>
        <taxon>Pentapetalae</taxon>
        <taxon>rosids</taxon>
        <taxon>fabids</taxon>
        <taxon>Rosales</taxon>
        <taxon>Cannabaceae</taxon>
        <taxon>Cannabis</taxon>
    </lineage>
</organism>
<reference evidence="1" key="2">
    <citation type="submission" date="2021-03" db="UniProtKB">
        <authorList>
            <consortium name="EnsemblPlants"/>
        </authorList>
    </citation>
    <scope>IDENTIFICATION</scope>
</reference>
<accession>A0A803Q735</accession>
<evidence type="ECO:0000313" key="1">
    <source>
        <dbReference type="EnsemblPlants" id="cds.evm.model.07.94"/>
    </source>
</evidence>
<dbReference type="Gramene" id="evm.model.07.94">
    <property type="protein sequence ID" value="cds.evm.model.07.94"/>
    <property type="gene ID" value="evm.TU.07.94"/>
</dbReference>
<dbReference type="PANTHER" id="PTHR36037">
    <property type="entry name" value="RNA-DIRECTED DNA POLYMERASE (REVERSE TRANSCRIPTASE)-RELATED FAMILY PROTEIN"/>
    <property type="match status" value="1"/>
</dbReference>
<evidence type="ECO:0000313" key="2">
    <source>
        <dbReference type="Proteomes" id="UP000596661"/>
    </source>
</evidence>
<proteinExistence type="predicted"/>
<name>A0A803Q735_CANSA</name>
<dbReference type="EMBL" id="UZAU01000626">
    <property type="status" value="NOT_ANNOTATED_CDS"/>
    <property type="molecule type" value="Genomic_DNA"/>
</dbReference>
<protein>
    <submittedName>
        <fullName evidence="1">Uncharacterized protein</fullName>
    </submittedName>
</protein>